<evidence type="ECO:0000256" key="7">
    <source>
        <dbReference type="ARBA" id="ARBA00022776"/>
    </source>
</evidence>
<comment type="subcellular location">
    <subcellularLocation>
        <location evidence="1">Nucleus</location>
    </subcellularLocation>
</comment>
<evidence type="ECO:0000259" key="11">
    <source>
        <dbReference type="Pfam" id="PF12859"/>
    </source>
</evidence>
<feature type="domain" description="Anaphase-promoting complex subunit 1 N-terminal" evidence="11">
    <location>
        <begin position="171"/>
        <end position="322"/>
    </location>
</feature>
<dbReference type="InterPro" id="IPR011989">
    <property type="entry name" value="ARM-like"/>
</dbReference>
<organism evidence="15 16">
    <name type="scientific">Salix brachista</name>
    <dbReference type="NCBI Taxonomy" id="2182728"/>
    <lineage>
        <taxon>Eukaryota</taxon>
        <taxon>Viridiplantae</taxon>
        <taxon>Streptophyta</taxon>
        <taxon>Embryophyta</taxon>
        <taxon>Tracheophyta</taxon>
        <taxon>Spermatophyta</taxon>
        <taxon>Magnoliopsida</taxon>
        <taxon>eudicotyledons</taxon>
        <taxon>Gunneridae</taxon>
        <taxon>Pentapetalae</taxon>
        <taxon>rosids</taxon>
        <taxon>fabids</taxon>
        <taxon>Malpighiales</taxon>
        <taxon>Salicaceae</taxon>
        <taxon>Saliceae</taxon>
        <taxon>Salix</taxon>
    </lineage>
</organism>
<comment type="caution">
    <text evidence="15">The sequence shown here is derived from an EMBL/GenBank/DDBJ whole genome shotgun (WGS) entry which is preliminary data.</text>
</comment>
<keyword evidence="10" id="KW-0131">Cell cycle</keyword>
<keyword evidence="7" id="KW-0498">Mitosis</keyword>
<dbReference type="EMBL" id="VDCV01000008">
    <property type="protein sequence ID" value="KAB5544378.1"/>
    <property type="molecule type" value="Genomic_DNA"/>
</dbReference>
<evidence type="ECO:0000256" key="3">
    <source>
        <dbReference type="ARBA" id="ARBA00010547"/>
    </source>
</evidence>
<evidence type="ECO:0000313" key="16">
    <source>
        <dbReference type="Proteomes" id="UP000326939"/>
    </source>
</evidence>
<feature type="domain" description="Anaphase-promoting complex subunit 1 N-terminal" evidence="11">
    <location>
        <begin position="33"/>
        <end position="105"/>
    </location>
</feature>
<protein>
    <recommendedName>
        <fullName evidence="4">Anaphase-promoting complex subunit 1</fullName>
    </recommendedName>
</protein>
<dbReference type="PANTHER" id="PTHR12827">
    <property type="entry name" value="MEIOTIC CHECKPOINT REGULATOR TSG24 FAMILY MEMBER"/>
    <property type="match status" value="1"/>
</dbReference>
<feature type="domain" description="Anaphase-promoting complex subunit 1 middle" evidence="13">
    <location>
        <begin position="587"/>
        <end position="851"/>
    </location>
</feature>
<evidence type="ECO:0000256" key="2">
    <source>
        <dbReference type="ARBA" id="ARBA00004906"/>
    </source>
</evidence>
<keyword evidence="16" id="KW-1185">Reference proteome</keyword>
<dbReference type="InterPro" id="IPR024990">
    <property type="entry name" value="Apc1"/>
</dbReference>
<evidence type="ECO:0000256" key="9">
    <source>
        <dbReference type="ARBA" id="ARBA00023242"/>
    </source>
</evidence>
<keyword evidence="5" id="KW-0132">Cell division</keyword>
<evidence type="ECO:0000256" key="10">
    <source>
        <dbReference type="ARBA" id="ARBA00023306"/>
    </source>
</evidence>
<proteinExistence type="inferred from homology"/>
<feature type="domain" description="Anaphase-promoting complex subunit 1 beta-sandwich" evidence="14">
    <location>
        <begin position="1572"/>
        <end position="1648"/>
    </location>
</feature>
<dbReference type="InterPro" id="IPR046794">
    <property type="entry name" value="Apc1_MidN"/>
</dbReference>
<dbReference type="GO" id="GO:0070979">
    <property type="term" value="P:protein K11-linked ubiquitination"/>
    <property type="evidence" value="ECO:0007669"/>
    <property type="project" value="TreeGrafter"/>
</dbReference>
<gene>
    <name evidence="15" type="ORF">DKX38_012490</name>
</gene>
<sequence>MAVRVCELTVLGEFKPFGLIAEALDGKPPDTVPDDYDYFLFDPEVARDRNEIDETGTCGSALSDRSDHELFIRGNKILWSTGARVFKRFTLPSPVIMACWCHLGDLSEALLCILLTDSLTIYNISGYTSSLSFLYRLVLLGGALFGFCVDMGISESLPMNAKCHISTSEEHIVLLSEVVSIPLPCTITSIWPLPFGLLLQSATEGNSSMQNRFSSPSPLFGVRDMCRARREIVHSPHHNFGVLGTFDHVIKGDSVIMSSHLILKDLLEEPHLMYAEERGKLTIMKDFDERTIWTSNRIPLMASYNKGKMQHSLWVAEIINSNFETENASSSGAALDGVLDKNFSFRRIWQGKGAQTAASKVFLATDDDAAPVICFLLQEQKKLLSVKLQSLEINNEVIFDIKPDVSWSVAAIAAAPVSVTHPRVKVGLLPYTDIVVLAPDNSLLLISGKQLLCKYLLPSFFGKGHLSCKLEFSETASVPLDSKILGLTDAVEGRVNLILNSGQMFRCTLRRSPSSSLVNDCITAMSEGLSSGFYNHFLVLLWGDSNSDYLSRADSCVDSEWNSFCNIILQMCRKPSAASQKHSDLENIEHHSSWEFLVNSKFHKNYQKLNFISRVSSQKFPFDPEKMDSIGSNMEGNQSSEKSFYFELLQESLDCLHALYESLKLDKLRKRDLELLAFLLCNIAKFLGEGNYLDHYIRDFPGLILKIGTCEMPFFQKTPPSLFRWLENCMQHGCSSANTNDLPPLICKDGNSVVSWARKIVSFYSLLCGGKQIGKKLSSGVYCNVAMGSCCTSEELTVLAMVGERFGLQQLDSLPSGVSLPLRHALDKCRESPPTDWSAAAYVLLGREDLALSRSALPCKSGELETQPNVNLISMSTPYMLHLHPVTIPSTVSDTTGLESSKFEDSDSSNGSLMDGMEHIFNSSTQLQYGRDQRLNESRLVCCTSYFHFNQVRRLLCSTRPVAIQTSGNPSASDQDIQQSLLLSLFLVKAQLWHLAQRTTALPLGRGAFTLATISTLLTEAFTVPKLVLAGRLPAQQNATVNLDPNIRNIQELKSWSEFHNAVAAGLRLAPLQGKVSRTWIIYNKPEEPNAIHAGLLLALGLHGYLRVLVISDIYTYFTQEHESTTVGLMLGLAASYRKTMHPAISKSLYFHIPSRHSSSFPDLELPTLVQSAALVSAGLLYEGSVHPPTMQILLGEIGRRSGGDNVLEREGYAVSAGFSLGLVALGRGEDALGFLNSLVDRLFQYIGGKEMHNERPLFLTPPMDEQNHGAGQMMDGAAVNVDVTAPGAIIALALMFLKTESEAVVSRLSIPQTHFDLQYVRPDFIMLRVIARNLIMWSRVHPSNDWIQSQIPNIVKSGVNDLEDHVNDMDEMDTETYVQAYVNIVAGACISLVLRVTASIALEMIAIMNAQYFCLRFAGTKDGNAQELLYEYAVYFLNEIKHVCATSGNAFPKGLSRYVDRGTLEICLHLIVLSLSVVMAGSGHLQTFRLLRFLRSRNSADGHANYGTQMAVSLAIGFLFLGGGMRTFSTSDSSIAALLITLYPRLPTVPNDNRCHLQAFRHLYVLATEARLLRTVDVDSGLPVYAPVEVTVRETEHYSETSFCEVTPCILPERAILKSVRVCGPRYWPQVMELVPEDKSWWSIGEKNDPFNSGVIYIKRKVGACSYVDDPIGCQSLLSRAMHKVFGLTSIKVGDPSTSDNSGPGSVTVDQLVSAFSSDPSLIAFAQLCCDPSWNCKSDVEFQEFCLQVLFECISKDRPALLQVYLSLYTTIGSMTNQITNGTFIIGDSLALSSLKHTECGCHLGHGAKADHQLGHSELSHQVSFMLELHDNHHKLLALSYNEALLSGRLTTPRGSIVQSVFLGSLRKRVEELLHCSEGLKIDFCNYLNFGRWPSDQTEGEKNSVLLSWYLQWFAVPSSSIIKTAMEKVKPKIVSASSVPLLRLLLPRTHINAIGEIDELLVSPQVSG</sequence>
<dbReference type="GO" id="GO:0060090">
    <property type="term" value="F:molecular adaptor activity"/>
    <property type="evidence" value="ECO:0007669"/>
    <property type="project" value="TreeGrafter"/>
</dbReference>
<dbReference type="Pfam" id="PF18122">
    <property type="entry name" value="APC1_C"/>
    <property type="match status" value="1"/>
</dbReference>
<dbReference type="InterPro" id="IPR048971">
    <property type="entry name" value="Apc1_3rd"/>
</dbReference>
<dbReference type="FunFam" id="1.25.10.10:FF:000211">
    <property type="entry name" value="Anaphase-promoting complex subunit 1"/>
    <property type="match status" value="1"/>
</dbReference>
<dbReference type="GO" id="GO:0005680">
    <property type="term" value="C:anaphase-promoting complex"/>
    <property type="evidence" value="ECO:0007669"/>
    <property type="project" value="InterPro"/>
</dbReference>
<evidence type="ECO:0000259" key="13">
    <source>
        <dbReference type="Pfam" id="PF20518"/>
    </source>
</evidence>
<dbReference type="InterPro" id="IPR049255">
    <property type="entry name" value="Apc1_N"/>
</dbReference>
<comment type="pathway">
    <text evidence="2">Protein modification; protein ubiquitination.</text>
</comment>
<feature type="domain" description="Anaphase-promoting complex subunit 1 N-terminal" evidence="11">
    <location>
        <begin position="353"/>
        <end position="568"/>
    </location>
</feature>
<evidence type="ECO:0000256" key="8">
    <source>
        <dbReference type="ARBA" id="ARBA00022786"/>
    </source>
</evidence>
<evidence type="ECO:0000256" key="6">
    <source>
        <dbReference type="ARBA" id="ARBA00022737"/>
    </source>
</evidence>
<evidence type="ECO:0000313" key="15">
    <source>
        <dbReference type="EMBL" id="KAB5544378.1"/>
    </source>
</evidence>
<dbReference type="GO" id="GO:0051301">
    <property type="term" value="P:cell division"/>
    <property type="evidence" value="ECO:0007669"/>
    <property type="project" value="UniProtKB-KW"/>
</dbReference>
<keyword evidence="6" id="KW-0677">Repeat</keyword>
<keyword evidence="9" id="KW-0539">Nucleus</keyword>
<evidence type="ECO:0000259" key="12">
    <source>
        <dbReference type="Pfam" id="PF18122"/>
    </source>
</evidence>
<dbReference type="Proteomes" id="UP000326939">
    <property type="component" value="Chromosome 8"/>
</dbReference>
<name>A0A5N5LP38_9ROSI</name>
<dbReference type="Gene3D" id="1.25.10.10">
    <property type="entry name" value="Leucine-rich Repeat Variant"/>
    <property type="match status" value="1"/>
</dbReference>
<keyword evidence="8" id="KW-0833">Ubl conjugation pathway</keyword>
<dbReference type="Pfam" id="PF21282">
    <property type="entry name" value="APC1_3rd"/>
    <property type="match status" value="1"/>
</dbReference>
<dbReference type="Pfam" id="PF20518">
    <property type="entry name" value="Apc1_MidN"/>
    <property type="match status" value="1"/>
</dbReference>
<dbReference type="PANTHER" id="PTHR12827:SF3">
    <property type="entry name" value="ANAPHASE-PROMOTING COMPLEX SUBUNIT 1"/>
    <property type="match status" value="1"/>
</dbReference>
<dbReference type="GO" id="GO:0007091">
    <property type="term" value="P:metaphase/anaphase transition of mitotic cell cycle"/>
    <property type="evidence" value="ECO:0007669"/>
    <property type="project" value="TreeGrafter"/>
</dbReference>
<evidence type="ECO:0000256" key="5">
    <source>
        <dbReference type="ARBA" id="ARBA00022618"/>
    </source>
</evidence>
<evidence type="ECO:0000259" key="14">
    <source>
        <dbReference type="Pfam" id="PF21282"/>
    </source>
</evidence>
<evidence type="ECO:0000256" key="1">
    <source>
        <dbReference type="ARBA" id="ARBA00004123"/>
    </source>
</evidence>
<evidence type="ECO:0000256" key="4">
    <source>
        <dbReference type="ARBA" id="ARBA00016070"/>
    </source>
</evidence>
<dbReference type="Pfam" id="PF12859">
    <property type="entry name" value="ANAPC1"/>
    <property type="match status" value="3"/>
</dbReference>
<dbReference type="InterPro" id="IPR041221">
    <property type="entry name" value="APC1_C"/>
</dbReference>
<comment type="similarity">
    <text evidence="3">Belongs to the APC1 family.</text>
</comment>
<feature type="domain" description="Anaphase-promoting complex subunit 1 C-terminal" evidence="12">
    <location>
        <begin position="1712"/>
        <end position="1918"/>
    </location>
</feature>
<accession>A0A5N5LP38</accession>
<reference evidence="16" key="1">
    <citation type="journal article" date="2019" name="Gigascience">
        <title>De novo genome assembly of the endangered Acer yangbiense, a plant species with extremely small populations endemic to Yunnan Province, China.</title>
        <authorList>
            <person name="Yang J."/>
            <person name="Wariss H.M."/>
            <person name="Tao L."/>
            <person name="Zhang R."/>
            <person name="Yun Q."/>
            <person name="Hollingsworth P."/>
            <person name="Dao Z."/>
            <person name="Luo G."/>
            <person name="Guo H."/>
            <person name="Ma Y."/>
            <person name="Sun W."/>
        </authorList>
    </citation>
    <scope>NUCLEOTIDE SEQUENCE [LARGE SCALE GENOMIC DNA]</scope>
    <source>
        <strain evidence="16">cv. br00</strain>
    </source>
</reference>
<dbReference type="GO" id="GO:0031145">
    <property type="term" value="P:anaphase-promoting complex-dependent catabolic process"/>
    <property type="evidence" value="ECO:0007669"/>
    <property type="project" value="TreeGrafter"/>
</dbReference>